<dbReference type="Pfam" id="PF00005">
    <property type="entry name" value="ABC_tran"/>
    <property type="match status" value="1"/>
</dbReference>
<dbReference type="PROSITE" id="PS50893">
    <property type="entry name" value="ABC_TRANSPORTER_2"/>
    <property type="match status" value="1"/>
</dbReference>
<dbReference type="InterPro" id="IPR003593">
    <property type="entry name" value="AAA+_ATPase"/>
</dbReference>
<dbReference type="GO" id="GO:0006865">
    <property type="term" value="P:amino acid transport"/>
    <property type="evidence" value="ECO:0007669"/>
    <property type="project" value="UniProtKB-KW"/>
</dbReference>
<dbReference type="FunFam" id="3.40.50.300:FF:000421">
    <property type="entry name" value="Branched-chain amino acid ABC transporter ATP-binding protein"/>
    <property type="match status" value="1"/>
</dbReference>
<evidence type="ECO:0000256" key="7">
    <source>
        <dbReference type="ARBA" id="ARBA00072811"/>
    </source>
</evidence>
<dbReference type="SUPFAM" id="SSF52540">
    <property type="entry name" value="P-loop containing nucleoside triphosphate hydrolases"/>
    <property type="match status" value="1"/>
</dbReference>
<sequence length="254" mass="27972">MTLLEANGLRKTFGGIVAVDEVSFEVDRTEIVGVIGPNGAGKSTMFKLLAGFHQPDEGTVVFDGEDVTELAPNERTQRGLVRTFQIAQELTGMRVMDNMLLAAQNHPGEKVLAAAANTGSVRDYEGDARDRAEELLKFLELWDLREEYAGNLSGGQRKLLELGRALMADPDLLLLDEPMAGVNPDLTDRLLQRIMDLRDERDMTFLVVEHDIEAIMRISDTVIGMHDGGVLSKGTPEEVQSDERMLEAYLGGEV</sequence>
<dbReference type="KEGG" id="haj:DU500_02950"/>
<evidence type="ECO:0000313" key="10">
    <source>
        <dbReference type="EMBL" id="AXG08830.1"/>
    </source>
</evidence>
<evidence type="ECO:0000256" key="3">
    <source>
        <dbReference type="ARBA" id="ARBA00022741"/>
    </source>
</evidence>
<proteinExistence type="inferred from homology"/>
<protein>
    <recommendedName>
        <fullName evidence="7">Probable branched-chain amino acid transport ATP-binding protein LivG</fullName>
    </recommendedName>
</protein>
<reference evidence="9 12" key="2">
    <citation type="submission" date="2018-07" db="EMBL/GenBank/DDBJ databases">
        <title>Genome sequences of Haloplanus sp. CBA1113.</title>
        <authorList>
            <person name="Kim Y.B."/>
            <person name="Roh S.W."/>
        </authorList>
    </citation>
    <scope>NUCLEOTIDE SEQUENCE [LARGE SCALE GENOMIC DNA]</scope>
    <source>
        <strain evidence="9 12">CBA1113</strain>
    </source>
</reference>
<accession>A0A345DZV4</accession>
<dbReference type="RefSeq" id="WP_114584625.1">
    <property type="nucleotide sequence ID" value="NZ_CP031148.1"/>
</dbReference>
<dbReference type="SMART" id="SM00382">
    <property type="entry name" value="AAA"/>
    <property type="match status" value="1"/>
</dbReference>
<dbReference type="KEGG" id="haq:DU484_02545"/>
<dbReference type="GO" id="GO:0016887">
    <property type="term" value="F:ATP hydrolysis activity"/>
    <property type="evidence" value="ECO:0007669"/>
    <property type="project" value="InterPro"/>
</dbReference>
<dbReference type="PANTHER" id="PTHR45772">
    <property type="entry name" value="CONSERVED COMPONENT OF ABC TRANSPORTER FOR NATURAL AMINO ACIDS-RELATED"/>
    <property type="match status" value="1"/>
</dbReference>
<dbReference type="InterPro" id="IPR017871">
    <property type="entry name" value="ABC_transporter-like_CS"/>
</dbReference>
<keyword evidence="3" id="KW-0547">Nucleotide-binding</keyword>
<dbReference type="Gene3D" id="3.40.50.300">
    <property type="entry name" value="P-loop containing nucleotide triphosphate hydrolases"/>
    <property type="match status" value="1"/>
</dbReference>
<reference evidence="10 11" key="1">
    <citation type="submission" date="2018-07" db="EMBL/GenBank/DDBJ databases">
        <title>Genome sequences of Haloplanus sp. CBA1112.</title>
        <authorList>
            <person name="Kim Y.B."/>
            <person name="Roh S.W."/>
        </authorList>
    </citation>
    <scope>NUCLEOTIDE SEQUENCE [LARGE SCALE GENOMIC DNA]</scope>
    <source>
        <strain evidence="10 11">CBA1112</strain>
    </source>
</reference>
<evidence type="ECO:0000256" key="5">
    <source>
        <dbReference type="ARBA" id="ARBA00022970"/>
    </source>
</evidence>
<evidence type="ECO:0000256" key="2">
    <source>
        <dbReference type="ARBA" id="ARBA00022448"/>
    </source>
</evidence>
<keyword evidence="5" id="KW-0029">Amino-acid transport</keyword>
<dbReference type="InterPro" id="IPR027417">
    <property type="entry name" value="P-loop_NTPase"/>
</dbReference>
<evidence type="ECO:0000313" key="9">
    <source>
        <dbReference type="EMBL" id="AXG05476.1"/>
    </source>
</evidence>
<comment type="similarity">
    <text evidence="1">Belongs to the ABC transporter superfamily.</text>
</comment>
<evidence type="ECO:0000259" key="8">
    <source>
        <dbReference type="PROSITE" id="PS50893"/>
    </source>
</evidence>
<dbReference type="CDD" id="cd03219">
    <property type="entry name" value="ABC_Mj1267_LivG_branched"/>
    <property type="match status" value="1"/>
</dbReference>
<dbReference type="OrthoDB" id="44250at2157"/>
<keyword evidence="12" id="KW-1185">Reference proteome</keyword>
<dbReference type="AlphaFoldDB" id="A0A345E9F8"/>
<feature type="domain" description="ABC transporter" evidence="8">
    <location>
        <begin position="4"/>
        <end position="252"/>
    </location>
</feature>
<accession>A0A345E9F8</accession>
<evidence type="ECO:0000256" key="6">
    <source>
        <dbReference type="ARBA" id="ARBA00056071"/>
    </source>
</evidence>
<dbReference type="GO" id="GO:0005886">
    <property type="term" value="C:plasma membrane"/>
    <property type="evidence" value="ECO:0007669"/>
    <property type="project" value="TreeGrafter"/>
</dbReference>
<keyword evidence="2" id="KW-0813">Transport</keyword>
<evidence type="ECO:0000313" key="12">
    <source>
        <dbReference type="Proteomes" id="UP000253273"/>
    </source>
</evidence>
<dbReference type="InterPro" id="IPR003439">
    <property type="entry name" value="ABC_transporter-like_ATP-bd"/>
</dbReference>
<keyword evidence="4 10" id="KW-0067">ATP-binding</keyword>
<dbReference type="InterPro" id="IPR051120">
    <property type="entry name" value="ABC_AA/LPS_Transport"/>
</dbReference>
<name>A0A345E9F8_9EURY</name>
<organism evidence="10 11">
    <name type="scientific">Haloplanus rubicundus</name>
    <dbReference type="NCBI Taxonomy" id="1547898"/>
    <lineage>
        <taxon>Archaea</taxon>
        <taxon>Methanobacteriati</taxon>
        <taxon>Methanobacteriota</taxon>
        <taxon>Stenosarchaea group</taxon>
        <taxon>Halobacteria</taxon>
        <taxon>Halobacteriales</taxon>
        <taxon>Haloferacaceae</taxon>
        <taxon>Haloplanus</taxon>
    </lineage>
</organism>
<gene>
    <name evidence="10" type="ORF">DU484_02545</name>
    <name evidence="9" type="ORF">DU500_02950</name>
</gene>
<comment type="function">
    <text evidence="6">Probable component of a branched-chain amino-acid transport system.</text>
</comment>
<dbReference type="Proteomes" id="UP000252985">
    <property type="component" value="Chromosome"/>
</dbReference>
<dbReference type="EMBL" id="CP031148">
    <property type="protein sequence ID" value="AXG08830.1"/>
    <property type="molecule type" value="Genomic_DNA"/>
</dbReference>
<dbReference type="GO" id="GO:0005524">
    <property type="term" value="F:ATP binding"/>
    <property type="evidence" value="ECO:0007669"/>
    <property type="project" value="UniProtKB-KW"/>
</dbReference>
<dbReference type="PANTHER" id="PTHR45772:SF9">
    <property type="entry name" value="CONSERVED COMPONENT OF ABC TRANSPORTER FOR NATURAL AMINO ACIDS"/>
    <property type="match status" value="1"/>
</dbReference>
<evidence type="ECO:0000256" key="4">
    <source>
        <dbReference type="ARBA" id="ARBA00022840"/>
    </source>
</evidence>
<evidence type="ECO:0000256" key="1">
    <source>
        <dbReference type="ARBA" id="ARBA00005417"/>
    </source>
</evidence>
<dbReference type="PROSITE" id="PS00211">
    <property type="entry name" value="ABC_TRANSPORTER_1"/>
    <property type="match status" value="1"/>
</dbReference>
<evidence type="ECO:0000313" key="11">
    <source>
        <dbReference type="Proteomes" id="UP000252985"/>
    </source>
</evidence>
<dbReference type="Proteomes" id="UP000253273">
    <property type="component" value="Chromosome"/>
</dbReference>
<dbReference type="GeneID" id="37285821"/>
<dbReference type="EMBL" id="CP031150">
    <property type="protein sequence ID" value="AXG05476.1"/>
    <property type="molecule type" value="Genomic_DNA"/>
</dbReference>